<feature type="binding site" description="axial binding residue" evidence="6">
    <location>
        <position position="624"/>
    </location>
    <ligand>
        <name>heme b</name>
        <dbReference type="ChEBI" id="CHEBI:60344"/>
    </ligand>
    <ligandPart>
        <name>Fe</name>
        <dbReference type="ChEBI" id="CHEBI:18248"/>
    </ligandPart>
</feature>
<evidence type="ECO:0008006" key="10">
    <source>
        <dbReference type="Google" id="ProtNLM"/>
    </source>
</evidence>
<accession>A0AAW0TJH4</accession>
<dbReference type="SUPFAM" id="SSF48113">
    <property type="entry name" value="Heme-dependent peroxidases"/>
    <property type="match status" value="1"/>
</dbReference>
<keyword evidence="3" id="KW-0560">Oxidoreductase</keyword>
<evidence type="ECO:0000256" key="3">
    <source>
        <dbReference type="ARBA" id="ARBA00022559"/>
    </source>
</evidence>
<dbReference type="AlphaFoldDB" id="A0AAW0TJH4"/>
<dbReference type="GO" id="GO:0020037">
    <property type="term" value="F:heme binding"/>
    <property type="evidence" value="ECO:0007669"/>
    <property type="project" value="InterPro"/>
</dbReference>
<comment type="subcellular location">
    <subcellularLocation>
        <location evidence="1">Secreted</location>
    </subcellularLocation>
</comment>
<dbReference type="GO" id="GO:0005576">
    <property type="term" value="C:extracellular region"/>
    <property type="evidence" value="ECO:0007669"/>
    <property type="project" value="UniProtKB-SubCell"/>
</dbReference>
<proteinExistence type="predicted"/>
<dbReference type="EMBL" id="JARAKH010000029">
    <property type="protein sequence ID" value="KAK8387859.1"/>
    <property type="molecule type" value="Genomic_DNA"/>
</dbReference>
<evidence type="ECO:0000313" key="8">
    <source>
        <dbReference type="EMBL" id="KAK8387859.1"/>
    </source>
</evidence>
<dbReference type="Pfam" id="PF03098">
    <property type="entry name" value="An_peroxidase"/>
    <property type="match status" value="1"/>
</dbReference>
<dbReference type="GO" id="GO:0004601">
    <property type="term" value="F:peroxidase activity"/>
    <property type="evidence" value="ECO:0007669"/>
    <property type="project" value="UniProtKB-KW"/>
</dbReference>
<keyword evidence="6" id="KW-0479">Metal-binding</keyword>
<keyword evidence="5" id="KW-0325">Glycoprotein</keyword>
<gene>
    <name evidence="8" type="ORF">O3P69_020046</name>
</gene>
<feature type="chain" id="PRO_5043407501" description="Peroxinectin" evidence="7">
    <location>
        <begin position="32"/>
        <end position="871"/>
    </location>
</feature>
<evidence type="ECO:0000256" key="1">
    <source>
        <dbReference type="ARBA" id="ARBA00004613"/>
    </source>
</evidence>
<keyword evidence="2" id="KW-0964">Secreted</keyword>
<evidence type="ECO:0000256" key="5">
    <source>
        <dbReference type="ARBA" id="ARBA00023180"/>
    </source>
</evidence>
<dbReference type="PRINTS" id="PR00457">
    <property type="entry name" value="ANPEROXIDASE"/>
</dbReference>
<keyword evidence="6" id="KW-0349">Heme</keyword>
<keyword evidence="6" id="KW-0408">Iron</keyword>
<keyword evidence="3" id="KW-0575">Peroxidase</keyword>
<evidence type="ECO:0000256" key="6">
    <source>
        <dbReference type="PIRSR" id="PIRSR619791-2"/>
    </source>
</evidence>
<dbReference type="FunFam" id="1.10.640.10:FF:000003">
    <property type="entry name" value="chorion peroxidase"/>
    <property type="match status" value="1"/>
</dbReference>
<sequence length="871" mass="97660">MDAAHRRAMSAVVVAVVAATLMLGVAGSAEAEADPGLQPGQVTLASPYLDPRSPYQVTHLSPISRQIIRGRPRRPTSHVSILHHGGKSLRYKNEYPGVPQPYGSPANPFLTYGSHQGFTPIHHDSSESYESQDHGNCPPYYQCVPLVVCSPCFETIKNSYHRCPLSHKAWGVCCPKDVARRSLPHVFSRPSVQVRQMGFSNDVVNEAGRSSLWQLEARDELEKYLQMRKIVIYKPGTPEYAHLQFFRTSPLAIKISRDALTSVGASDYLVTRFRLNSLEAGFGLQQISLKNSIIEDVCPVPETCGEKEQYYRTSDGSCNNLDLTSAGQARTPLIRLTMPLYSDGLMRPRISVTGGPLPSARLVSTSISQDVDRPNTDLSLYVMLWGQFIDHDLTHVPIFRFDNNTGIECCSNEGRDFLDATLTHPSCFPIEIPANDPFHSQNSGRRCMNFVRSMISPRDCNLGFAEQMNQITHFLDSSNIYGSSREDEQEVRAFTDGLLKAMECLSVRHGQPCFTAGDERVNEQIQLTIMHTIWMRFHNVIARELKRLNPYWDDETLFQEARRIVNAMYQHIIYNEWLPIVLGKDIMLERGLLPLRYGFSSQYDPSVDPAIANEFATAAFRFGHTLVQGMLDLISKGGSRRDRVDLVTQFNNPSLLYTPGRLDDFLRGIAQQSPQRTDNFVSSALTNRLFQEEGKTFGMDLVALNTQRGRDHAIGTYNDLRELAGLPRAVTFDDFRDVLPDRVVDQLSRIYASVDDVDPFVAGISEANVPGSILGPTFRAIIADQFARLRRGDRFFYDQGGSPTSFTEAQLHQIRQISFARVLCLTGDNIMAIQPLALRAASDLNPRLSCNDKTIPPIDLTPWRSAKGSYH</sequence>
<keyword evidence="4 7" id="KW-0732">Signal</keyword>
<dbReference type="PROSITE" id="PS50292">
    <property type="entry name" value="PEROXIDASE_3"/>
    <property type="match status" value="1"/>
</dbReference>
<dbReference type="InterPro" id="IPR010255">
    <property type="entry name" value="Haem_peroxidase_sf"/>
</dbReference>
<keyword evidence="9" id="KW-1185">Reference proteome</keyword>
<evidence type="ECO:0000256" key="4">
    <source>
        <dbReference type="ARBA" id="ARBA00022729"/>
    </source>
</evidence>
<dbReference type="InterPro" id="IPR019791">
    <property type="entry name" value="Haem_peroxidase_animal"/>
</dbReference>
<dbReference type="CDD" id="cd09823">
    <property type="entry name" value="peroxinectin_like"/>
    <property type="match status" value="1"/>
</dbReference>
<feature type="signal peptide" evidence="7">
    <location>
        <begin position="1"/>
        <end position="31"/>
    </location>
</feature>
<protein>
    <recommendedName>
        <fullName evidence="10">Peroxinectin</fullName>
    </recommendedName>
</protein>
<evidence type="ECO:0000313" key="9">
    <source>
        <dbReference type="Proteomes" id="UP001487740"/>
    </source>
</evidence>
<dbReference type="GO" id="GO:0046872">
    <property type="term" value="F:metal ion binding"/>
    <property type="evidence" value="ECO:0007669"/>
    <property type="project" value="UniProtKB-KW"/>
</dbReference>
<dbReference type="GO" id="GO:0006979">
    <property type="term" value="P:response to oxidative stress"/>
    <property type="evidence" value="ECO:0007669"/>
    <property type="project" value="InterPro"/>
</dbReference>
<name>A0AAW0TJH4_SCYPA</name>
<dbReference type="Gene3D" id="1.10.640.10">
    <property type="entry name" value="Haem peroxidase domain superfamily, animal type"/>
    <property type="match status" value="1"/>
</dbReference>
<dbReference type="Proteomes" id="UP001487740">
    <property type="component" value="Unassembled WGS sequence"/>
</dbReference>
<dbReference type="PANTHER" id="PTHR11475">
    <property type="entry name" value="OXIDASE/PEROXIDASE"/>
    <property type="match status" value="1"/>
</dbReference>
<dbReference type="InterPro" id="IPR037120">
    <property type="entry name" value="Haem_peroxidase_sf_animal"/>
</dbReference>
<evidence type="ECO:0000256" key="2">
    <source>
        <dbReference type="ARBA" id="ARBA00022525"/>
    </source>
</evidence>
<organism evidence="8 9">
    <name type="scientific">Scylla paramamosain</name>
    <name type="common">Mud crab</name>
    <dbReference type="NCBI Taxonomy" id="85552"/>
    <lineage>
        <taxon>Eukaryota</taxon>
        <taxon>Metazoa</taxon>
        <taxon>Ecdysozoa</taxon>
        <taxon>Arthropoda</taxon>
        <taxon>Crustacea</taxon>
        <taxon>Multicrustacea</taxon>
        <taxon>Malacostraca</taxon>
        <taxon>Eumalacostraca</taxon>
        <taxon>Eucarida</taxon>
        <taxon>Decapoda</taxon>
        <taxon>Pleocyemata</taxon>
        <taxon>Brachyura</taxon>
        <taxon>Eubrachyura</taxon>
        <taxon>Portunoidea</taxon>
        <taxon>Portunidae</taxon>
        <taxon>Portuninae</taxon>
        <taxon>Scylla</taxon>
    </lineage>
</organism>
<reference evidence="8 9" key="1">
    <citation type="submission" date="2023-03" db="EMBL/GenBank/DDBJ databases">
        <title>High-quality genome of Scylla paramamosain provides insights in environmental adaptation.</title>
        <authorList>
            <person name="Zhang L."/>
        </authorList>
    </citation>
    <scope>NUCLEOTIDE SEQUENCE [LARGE SCALE GENOMIC DNA]</scope>
    <source>
        <strain evidence="8">LZ_2023a</strain>
        <tissue evidence="8">Muscle</tissue>
    </source>
</reference>
<dbReference type="PANTHER" id="PTHR11475:SF4">
    <property type="entry name" value="CHORION PEROXIDASE"/>
    <property type="match status" value="1"/>
</dbReference>
<evidence type="ECO:0000256" key="7">
    <source>
        <dbReference type="SAM" id="SignalP"/>
    </source>
</evidence>
<comment type="caution">
    <text evidence="8">The sequence shown here is derived from an EMBL/GenBank/DDBJ whole genome shotgun (WGS) entry which is preliminary data.</text>
</comment>